<evidence type="ECO:0000313" key="2">
    <source>
        <dbReference type="Proteomes" id="UP000249633"/>
    </source>
</evidence>
<accession>A0A2W5F6V3</accession>
<organism evidence="1 2">
    <name type="scientific">Roseateles depolymerans</name>
    <dbReference type="NCBI Taxonomy" id="76731"/>
    <lineage>
        <taxon>Bacteria</taxon>
        <taxon>Pseudomonadati</taxon>
        <taxon>Pseudomonadota</taxon>
        <taxon>Betaproteobacteria</taxon>
        <taxon>Burkholderiales</taxon>
        <taxon>Sphaerotilaceae</taxon>
        <taxon>Roseateles</taxon>
    </lineage>
</organism>
<reference evidence="1 2" key="1">
    <citation type="submission" date="2017-08" db="EMBL/GenBank/DDBJ databases">
        <title>Infants hospitalized years apart are colonized by the same room-sourced microbial strains.</title>
        <authorList>
            <person name="Brooks B."/>
            <person name="Olm M.R."/>
            <person name="Firek B.A."/>
            <person name="Baker R."/>
            <person name="Thomas B.C."/>
            <person name="Morowitz M.J."/>
            <person name="Banfield J.F."/>
        </authorList>
    </citation>
    <scope>NUCLEOTIDE SEQUENCE [LARGE SCALE GENOMIC DNA]</scope>
    <source>
        <strain evidence="1">S2_012_000_R2_81</strain>
    </source>
</reference>
<protein>
    <submittedName>
        <fullName evidence="1">Uncharacterized protein</fullName>
    </submittedName>
</protein>
<gene>
    <name evidence="1" type="ORF">DI603_23255</name>
</gene>
<sequence>MQTFLKRSVVLIDVYRTAKALAPNLVGVSDPLRVKDDEDKQIKRMSVGLSAQMDRVDLLTLLRDEGFRRVVPKDFDLSQWQAEERQLREEGARLSPSFNGNANDLALRYVLSGDYESQLQISPITQRHKAAFSAGASGK</sequence>
<dbReference type="Proteomes" id="UP000249633">
    <property type="component" value="Unassembled WGS sequence"/>
</dbReference>
<name>A0A2W5F6V3_9BURK</name>
<dbReference type="AlphaFoldDB" id="A0A2W5F6V3"/>
<dbReference type="EMBL" id="QFOD01000043">
    <property type="protein sequence ID" value="PZP26912.1"/>
    <property type="molecule type" value="Genomic_DNA"/>
</dbReference>
<comment type="caution">
    <text evidence="1">The sequence shown here is derived from an EMBL/GenBank/DDBJ whole genome shotgun (WGS) entry which is preliminary data.</text>
</comment>
<evidence type="ECO:0000313" key="1">
    <source>
        <dbReference type="EMBL" id="PZP26912.1"/>
    </source>
</evidence>
<proteinExistence type="predicted"/>